<dbReference type="EMBL" id="BAABME010000825">
    <property type="protein sequence ID" value="GAA0145745.1"/>
    <property type="molecule type" value="Genomic_DNA"/>
</dbReference>
<comment type="caution">
    <text evidence="2">The sequence shown here is derived from an EMBL/GenBank/DDBJ whole genome shotgun (WGS) entry which is preliminary data.</text>
</comment>
<name>A0AAV3P683_LITER</name>
<keyword evidence="1" id="KW-0175">Coiled coil</keyword>
<dbReference type="AlphaFoldDB" id="A0AAV3P683"/>
<dbReference type="Proteomes" id="UP001454036">
    <property type="component" value="Unassembled WGS sequence"/>
</dbReference>
<feature type="coiled-coil region" evidence="1">
    <location>
        <begin position="39"/>
        <end position="105"/>
    </location>
</feature>
<reference evidence="2 3" key="1">
    <citation type="submission" date="2024-01" db="EMBL/GenBank/DDBJ databases">
        <title>The complete chloroplast genome sequence of Lithospermum erythrorhizon: insights into the phylogenetic relationship among Boraginaceae species and the maternal lineages of purple gromwells.</title>
        <authorList>
            <person name="Okada T."/>
            <person name="Watanabe K."/>
        </authorList>
    </citation>
    <scope>NUCLEOTIDE SEQUENCE [LARGE SCALE GENOMIC DNA]</scope>
</reference>
<proteinExistence type="predicted"/>
<sequence length="209" mass="23336">MDTFALSALYMIKALNAQYVEIRREEMREISSEKTQPELEAAQVSLKEREEKLNSAKDALSAEQLKYQKLQEAKNTIKIEHVKRCRTLEAELEKLRSDQSSLAKDVEDSHSTRCEGIKKAKIAEARASKVETRLSQVYEEVAQRVAEFKDSEEGDLVVGKESAAVVEYFEGLSVVTPLIEAPGENIEFAGEGGEVAERVAAIVDDETII</sequence>
<gene>
    <name evidence="2" type="ORF">LIER_05869</name>
</gene>
<keyword evidence="3" id="KW-1185">Reference proteome</keyword>
<evidence type="ECO:0000313" key="3">
    <source>
        <dbReference type="Proteomes" id="UP001454036"/>
    </source>
</evidence>
<accession>A0AAV3P683</accession>
<organism evidence="2 3">
    <name type="scientific">Lithospermum erythrorhizon</name>
    <name type="common">Purple gromwell</name>
    <name type="synonym">Lithospermum officinale var. erythrorhizon</name>
    <dbReference type="NCBI Taxonomy" id="34254"/>
    <lineage>
        <taxon>Eukaryota</taxon>
        <taxon>Viridiplantae</taxon>
        <taxon>Streptophyta</taxon>
        <taxon>Embryophyta</taxon>
        <taxon>Tracheophyta</taxon>
        <taxon>Spermatophyta</taxon>
        <taxon>Magnoliopsida</taxon>
        <taxon>eudicotyledons</taxon>
        <taxon>Gunneridae</taxon>
        <taxon>Pentapetalae</taxon>
        <taxon>asterids</taxon>
        <taxon>lamiids</taxon>
        <taxon>Boraginales</taxon>
        <taxon>Boraginaceae</taxon>
        <taxon>Boraginoideae</taxon>
        <taxon>Lithospermeae</taxon>
        <taxon>Lithospermum</taxon>
    </lineage>
</organism>
<evidence type="ECO:0000313" key="2">
    <source>
        <dbReference type="EMBL" id="GAA0145745.1"/>
    </source>
</evidence>
<protein>
    <submittedName>
        <fullName evidence="2">Uncharacterized protein</fullName>
    </submittedName>
</protein>
<evidence type="ECO:0000256" key="1">
    <source>
        <dbReference type="SAM" id="Coils"/>
    </source>
</evidence>